<dbReference type="GeneID" id="100903501"/>
<name>A0AAJ6QR74_9ACAR</name>
<dbReference type="Proteomes" id="UP000694867">
    <property type="component" value="Unplaced"/>
</dbReference>
<dbReference type="Pfam" id="PF12146">
    <property type="entry name" value="Hydrolase_4"/>
    <property type="match status" value="1"/>
</dbReference>
<dbReference type="KEGG" id="goe:100903501"/>
<feature type="domain" description="Serine aminopeptidase S33" evidence="2">
    <location>
        <begin position="166"/>
        <end position="277"/>
    </location>
</feature>
<keyword evidence="1" id="KW-0472">Membrane</keyword>
<reference evidence="4" key="1">
    <citation type="submission" date="2025-08" db="UniProtKB">
        <authorList>
            <consortium name="RefSeq"/>
        </authorList>
    </citation>
    <scope>IDENTIFICATION</scope>
</reference>
<accession>A0AAJ6QR74</accession>
<dbReference type="GO" id="GO:0008474">
    <property type="term" value="F:palmitoyl-(protein) hydrolase activity"/>
    <property type="evidence" value="ECO:0007669"/>
    <property type="project" value="TreeGrafter"/>
</dbReference>
<dbReference type="InterPro" id="IPR022742">
    <property type="entry name" value="Hydrolase_4"/>
</dbReference>
<protein>
    <submittedName>
        <fullName evidence="4">Protein ABHD13</fullName>
    </submittedName>
</protein>
<proteinExistence type="predicted"/>
<organism evidence="3 4">
    <name type="scientific">Galendromus occidentalis</name>
    <name type="common">western predatory mite</name>
    <dbReference type="NCBI Taxonomy" id="34638"/>
    <lineage>
        <taxon>Eukaryota</taxon>
        <taxon>Metazoa</taxon>
        <taxon>Ecdysozoa</taxon>
        <taxon>Arthropoda</taxon>
        <taxon>Chelicerata</taxon>
        <taxon>Arachnida</taxon>
        <taxon>Acari</taxon>
        <taxon>Parasitiformes</taxon>
        <taxon>Mesostigmata</taxon>
        <taxon>Gamasina</taxon>
        <taxon>Phytoseioidea</taxon>
        <taxon>Phytoseiidae</taxon>
        <taxon>Typhlodrominae</taxon>
        <taxon>Galendromus</taxon>
    </lineage>
</organism>
<dbReference type="SUPFAM" id="SSF53474">
    <property type="entry name" value="alpha/beta-Hydrolases"/>
    <property type="match status" value="1"/>
</dbReference>
<dbReference type="Gene3D" id="3.40.50.1820">
    <property type="entry name" value="alpha/beta hydrolase"/>
    <property type="match status" value="1"/>
</dbReference>
<evidence type="ECO:0000313" key="3">
    <source>
        <dbReference type="Proteomes" id="UP000694867"/>
    </source>
</evidence>
<evidence type="ECO:0000256" key="1">
    <source>
        <dbReference type="SAM" id="Phobius"/>
    </source>
</evidence>
<dbReference type="PANTHER" id="PTHR12277">
    <property type="entry name" value="ALPHA/BETA HYDROLASE DOMAIN-CONTAINING PROTEIN"/>
    <property type="match status" value="1"/>
</dbReference>
<evidence type="ECO:0000313" key="4">
    <source>
        <dbReference type="RefSeq" id="XP_003741061.1"/>
    </source>
</evidence>
<dbReference type="AlphaFoldDB" id="A0AAJ6QR74"/>
<evidence type="ECO:0000259" key="2">
    <source>
        <dbReference type="Pfam" id="PF12146"/>
    </source>
</evidence>
<dbReference type="RefSeq" id="XP_003741061.1">
    <property type="nucleotide sequence ID" value="XM_003741013.1"/>
</dbReference>
<keyword evidence="3" id="KW-1185">Reference proteome</keyword>
<dbReference type="GO" id="GO:0016020">
    <property type="term" value="C:membrane"/>
    <property type="evidence" value="ECO:0007669"/>
    <property type="project" value="TreeGrafter"/>
</dbReference>
<sequence length="399" mass="44494">MAKAADARSSGAHIVDIPITKLFSKQGVRYARVPTEDCEQGFKDIPLTSAPGRRSGLLRLLGQLACIGCFLVGRKCGPTLLVALIVYIFFSGYLALAVILATSMRALYNLCDTLLYHPEQPETSRSHVDLPLIYNLPFEDVTIKTSDNIRIHGFLIKQADFEKAPTVLYLHGNAGNVGHRLPHAQEMYHTTKVNLLLLEYRGYGRSEGHPSENGLYKDAQAGIEFLFNHPAVNKKLILVFGRSLGGAVAINLASHQRYASRLAGLILENTFTSIPSLTKVIIPYKAIRYVPRLFYKNVFASEDRVSRVQCPVLFISGLADTLIPPSMMKTLYNKCGSNFKLLATFESGNHNQTWQCKGYLKICIDFLETIKKEVDEENGPERTVWPINKQNIHVIADVI</sequence>
<keyword evidence="1" id="KW-0812">Transmembrane</keyword>
<dbReference type="InterPro" id="IPR029058">
    <property type="entry name" value="AB_hydrolase_fold"/>
</dbReference>
<keyword evidence="1" id="KW-1133">Transmembrane helix</keyword>
<feature type="transmembrane region" description="Helical" evidence="1">
    <location>
        <begin position="80"/>
        <end position="101"/>
    </location>
</feature>
<dbReference type="CTD" id="44441"/>
<gene>
    <name evidence="4" type="primary">LOC100903501</name>
</gene>
<dbReference type="PANTHER" id="PTHR12277:SF81">
    <property type="entry name" value="PROTEIN ABHD13"/>
    <property type="match status" value="1"/>
</dbReference>